<accession>A0ACB0KKK2</accession>
<dbReference type="EMBL" id="CASHSV030000311">
    <property type="protein sequence ID" value="CAJ2657772.1"/>
    <property type="molecule type" value="Genomic_DNA"/>
</dbReference>
<dbReference type="Proteomes" id="UP001177021">
    <property type="component" value="Unassembled WGS sequence"/>
</dbReference>
<sequence>MERVLAEALRDQRSLGRQSDGAWKAVAYNAVADVLSSRFNVQLIGDNVKNRIKLWRGWYGIVSDILGQSGFDWDGTKCMITVEDENAWNEYVKVWFDLCSMADLEGFTADVTAALTALSAQITILSNCLNNNNAYYNTTNNVRRHHRDKGHVACKLAADKFEAKEHEVKECTKIDLFVENGHETNNIFTVKTTNRNTDLPEDESENHEVHKIGGNKELNSIKFVVDIEAGVTKKNGSYEHIVDTDTETLDDSQPSLPQKLNDRSDQTKLKEVKLVAEQDVSVEVDESKDEKKEIDERDDSEKNYVDEGNWSIVSMHTARSRITQGSFPTFRSLERVTKRRELYLKLEEKNQAFKEEKSRYETRLKEEQKVAIEQTRKNLVIKEKPILSFYYDKRMSQYQADEAPYQDENSGSSSFERFRTASDIVVQRSRK</sequence>
<comment type="caution">
    <text evidence="1">The sequence shown here is derived from an EMBL/GenBank/DDBJ whole genome shotgun (WGS) entry which is preliminary data.</text>
</comment>
<proteinExistence type="predicted"/>
<evidence type="ECO:0000313" key="1">
    <source>
        <dbReference type="EMBL" id="CAJ2657772.1"/>
    </source>
</evidence>
<name>A0ACB0KKK2_TRIPR</name>
<organism evidence="1 2">
    <name type="scientific">Trifolium pratense</name>
    <name type="common">Red clover</name>
    <dbReference type="NCBI Taxonomy" id="57577"/>
    <lineage>
        <taxon>Eukaryota</taxon>
        <taxon>Viridiplantae</taxon>
        <taxon>Streptophyta</taxon>
        <taxon>Embryophyta</taxon>
        <taxon>Tracheophyta</taxon>
        <taxon>Spermatophyta</taxon>
        <taxon>Magnoliopsida</taxon>
        <taxon>eudicotyledons</taxon>
        <taxon>Gunneridae</taxon>
        <taxon>Pentapetalae</taxon>
        <taxon>rosids</taxon>
        <taxon>fabids</taxon>
        <taxon>Fabales</taxon>
        <taxon>Fabaceae</taxon>
        <taxon>Papilionoideae</taxon>
        <taxon>50 kb inversion clade</taxon>
        <taxon>NPAAA clade</taxon>
        <taxon>Hologalegina</taxon>
        <taxon>IRL clade</taxon>
        <taxon>Trifolieae</taxon>
        <taxon>Trifolium</taxon>
    </lineage>
</organism>
<evidence type="ECO:0000313" key="2">
    <source>
        <dbReference type="Proteomes" id="UP001177021"/>
    </source>
</evidence>
<keyword evidence="2" id="KW-1185">Reference proteome</keyword>
<protein>
    <submittedName>
        <fullName evidence="1">Uncharacterized protein</fullName>
    </submittedName>
</protein>
<reference evidence="1" key="1">
    <citation type="submission" date="2023-10" db="EMBL/GenBank/DDBJ databases">
        <authorList>
            <person name="Rodriguez Cubillos JULIANA M."/>
            <person name="De Vega J."/>
        </authorList>
    </citation>
    <scope>NUCLEOTIDE SEQUENCE</scope>
</reference>
<gene>
    <name evidence="1" type="ORF">MILVUS5_LOCUS24282</name>
</gene>